<accession>A0A2S4LAY2</accession>
<name>A0A2S4LAY2_9HYPO</name>
<evidence type="ECO:0000313" key="1">
    <source>
        <dbReference type="EMBL" id="POR39604.1"/>
    </source>
</evidence>
<dbReference type="OrthoDB" id="417037at2759"/>
<sequence>MADKRSDDFVVRLPDAHPNLDGDKGSFIPKGSSRRASAAVPETLATFISTIEGSGGASVVAYCLSSISMTLVNKHVPAPLLPCPAYLTRVQSVVGTVTILACKQLGMIKELDAFDAKRAQKCTLTTILLPQRPGAR</sequence>
<protein>
    <submittedName>
        <fullName evidence="1">GDP-mannose transporter</fullName>
    </submittedName>
</protein>
<dbReference type="Proteomes" id="UP000237481">
    <property type="component" value="Unassembled WGS sequence"/>
</dbReference>
<organism evidence="1 2">
    <name type="scientific">Tolypocladium paradoxum</name>
    <dbReference type="NCBI Taxonomy" id="94208"/>
    <lineage>
        <taxon>Eukaryota</taxon>
        <taxon>Fungi</taxon>
        <taxon>Dikarya</taxon>
        <taxon>Ascomycota</taxon>
        <taxon>Pezizomycotina</taxon>
        <taxon>Sordariomycetes</taxon>
        <taxon>Hypocreomycetidae</taxon>
        <taxon>Hypocreales</taxon>
        <taxon>Ophiocordycipitaceae</taxon>
        <taxon>Tolypocladium</taxon>
    </lineage>
</organism>
<keyword evidence="2" id="KW-1185">Reference proteome</keyword>
<proteinExistence type="predicted"/>
<reference evidence="1 2" key="1">
    <citation type="submission" date="2018-01" db="EMBL/GenBank/DDBJ databases">
        <title>Harnessing the power of phylogenomics to disentangle the directionality and signatures of interkingdom host jumping in the parasitic fungal genus Tolypocladium.</title>
        <authorList>
            <person name="Quandt C.A."/>
            <person name="Patterson W."/>
            <person name="Spatafora J.W."/>
        </authorList>
    </citation>
    <scope>NUCLEOTIDE SEQUENCE [LARGE SCALE GENOMIC DNA]</scope>
    <source>
        <strain evidence="1 2">NRBC 100945</strain>
    </source>
</reference>
<dbReference type="STRING" id="94208.A0A2S4LAY2"/>
<comment type="caution">
    <text evidence="1">The sequence shown here is derived from an EMBL/GenBank/DDBJ whole genome shotgun (WGS) entry which is preliminary data.</text>
</comment>
<dbReference type="EMBL" id="PKSG01000028">
    <property type="protein sequence ID" value="POR39604.1"/>
    <property type="molecule type" value="Genomic_DNA"/>
</dbReference>
<evidence type="ECO:0000313" key="2">
    <source>
        <dbReference type="Proteomes" id="UP000237481"/>
    </source>
</evidence>
<dbReference type="AlphaFoldDB" id="A0A2S4LAY2"/>
<gene>
    <name evidence="1" type="ORF">TPAR_00208</name>
</gene>